<reference evidence="2 3" key="1">
    <citation type="journal article" date="2016" name="Nat. Commun.">
        <title>Thousands of microbial genomes shed light on interconnected biogeochemical processes in an aquifer system.</title>
        <authorList>
            <person name="Anantharaman K."/>
            <person name="Brown C.T."/>
            <person name="Hug L.A."/>
            <person name="Sharon I."/>
            <person name="Castelle C.J."/>
            <person name="Probst A.J."/>
            <person name="Thomas B.C."/>
            <person name="Singh A."/>
            <person name="Wilkins M.J."/>
            <person name="Karaoz U."/>
            <person name="Brodie E.L."/>
            <person name="Williams K.H."/>
            <person name="Hubbard S.S."/>
            <person name="Banfield J.F."/>
        </authorList>
    </citation>
    <scope>NUCLEOTIDE SEQUENCE [LARGE SCALE GENOMIC DNA]</scope>
</reference>
<dbReference type="AlphaFoldDB" id="A0A1F4SF48"/>
<name>A0A1F4SF48_UNCSA</name>
<gene>
    <name evidence="2" type="ORF">A2310_05155</name>
</gene>
<organism evidence="2 3">
    <name type="scientific">candidate division WOR-1 bacterium RIFOXYB2_FULL_37_13</name>
    <dbReference type="NCBI Taxonomy" id="1802579"/>
    <lineage>
        <taxon>Bacteria</taxon>
        <taxon>Bacillati</taxon>
        <taxon>Saganbacteria</taxon>
    </lineage>
</organism>
<accession>A0A1F4SF48</accession>
<evidence type="ECO:0000313" key="3">
    <source>
        <dbReference type="Proteomes" id="UP000178417"/>
    </source>
</evidence>
<protein>
    <submittedName>
        <fullName evidence="2">Uncharacterized protein</fullName>
    </submittedName>
</protein>
<sequence length="128" mass="14609">MTQIDGINASQNKRTKQPSKEEQLLLRLDRNIVNTNELKTIVLYKKPSENVYNAAMQNLEDNIGAISTATAISWAREASNLFKNGKTKEQREHAEEFLLMLVQRKQLKLQASYGAEQLHQPMQDKAPI</sequence>
<evidence type="ECO:0000256" key="1">
    <source>
        <dbReference type="SAM" id="MobiDB-lite"/>
    </source>
</evidence>
<dbReference type="Proteomes" id="UP000178417">
    <property type="component" value="Unassembled WGS sequence"/>
</dbReference>
<proteinExistence type="predicted"/>
<evidence type="ECO:0000313" key="2">
    <source>
        <dbReference type="EMBL" id="OGC19062.1"/>
    </source>
</evidence>
<feature type="region of interest" description="Disordered" evidence="1">
    <location>
        <begin position="1"/>
        <end position="22"/>
    </location>
</feature>
<comment type="caution">
    <text evidence="2">The sequence shown here is derived from an EMBL/GenBank/DDBJ whole genome shotgun (WGS) entry which is preliminary data.</text>
</comment>
<feature type="compositionally biased region" description="Polar residues" evidence="1">
    <location>
        <begin position="1"/>
        <end position="12"/>
    </location>
</feature>
<dbReference type="EMBL" id="MEUB01000061">
    <property type="protein sequence ID" value="OGC19062.1"/>
    <property type="molecule type" value="Genomic_DNA"/>
</dbReference>